<reference evidence="2 3" key="1">
    <citation type="journal article" date="2003" name="Genome Res.">
        <title>Comparative genome analysis of Vibrio vulnificus, a marine pathogen.</title>
        <authorList>
            <person name="Chen C.Y."/>
            <person name="Wu K.M."/>
            <person name="Chang Y.C."/>
            <person name="Chang C.H."/>
            <person name="Tsai H.C."/>
            <person name="Liao T.L."/>
            <person name="Liu Y.M."/>
            <person name="Chen H.J."/>
            <person name="Shen A.B."/>
            <person name="Li J.C."/>
            <person name="Su T.L."/>
            <person name="Shao C.P."/>
            <person name="Lee C.T."/>
            <person name="Hor L.I."/>
            <person name="Tsai S.F."/>
        </authorList>
    </citation>
    <scope>NUCLEOTIDE SEQUENCE [LARGE SCALE GENOMIC DNA]</scope>
    <source>
        <strain evidence="2 3">YJ016</strain>
    </source>
</reference>
<keyword evidence="1" id="KW-0812">Transmembrane</keyword>
<name>Q7MF29_VIBVY</name>
<evidence type="ECO:0000313" key="2">
    <source>
        <dbReference type="EMBL" id="BAC96517.1"/>
    </source>
</evidence>
<feature type="transmembrane region" description="Helical" evidence="1">
    <location>
        <begin position="6"/>
        <end position="26"/>
    </location>
</feature>
<protein>
    <submittedName>
        <fullName evidence="2">Uncharacterized protein</fullName>
    </submittedName>
</protein>
<sequence>MQKNTILKGASLLAIAMFFGTLGTLFHQHFNSPFYLYQGDWEGDGAIYIDDKKIDSRAFMLINENDVRLSIHNKYKNFNYTFDSTLVMKRRDYVRSHFDIENRQTRGLDTFSQNTQIDIPTSGNLLRLNGWRLDEGRLFIEVEKSSGINALYVLTKKSDH</sequence>
<keyword evidence="1" id="KW-0472">Membrane</keyword>
<organism evidence="2 3">
    <name type="scientific">Vibrio vulnificus (strain YJ016)</name>
    <dbReference type="NCBI Taxonomy" id="196600"/>
    <lineage>
        <taxon>Bacteria</taxon>
        <taxon>Pseudomonadati</taxon>
        <taxon>Pseudomonadota</taxon>
        <taxon>Gammaproteobacteria</taxon>
        <taxon>Vibrionales</taxon>
        <taxon>Vibrionaceae</taxon>
        <taxon>Vibrio</taxon>
    </lineage>
</organism>
<evidence type="ECO:0000256" key="1">
    <source>
        <dbReference type="SAM" id="Phobius"/>
    </source>
</evidence>
<evidence type="ECO:0000313" key="3">
    <source>
        <dbReference type="Proteomes" id="UP000002675"/>
    </source>
</evidence>
<proteinExistence type="predicted"/>
<gene>
    <name evidence="2" type="ordered locus">VVA0491</name>
</gene>
<dbReference type="RefSeq" id="WP_011151862.1">
    <property type="nucleotide sequence ID" value="NC_005140.1"/>
</dbReference>
<dbReference type="Proteomes" id="UP000002675">
    <property type="component" value="Chromosome II"/>
</dbReference>
<dbReference type="EMBL" id="BA000038">
    <property type="protein sequence ID" value="BAC96517.1"/>
    <property type="molecule type" value="Genomic_DNA"/>
</dbReference>
<dbReference type="KEGG" id="vvy:VVA0491"/>
<dbReference type="HOGENOM" id="CLU_1651472_0_0_6"/>
<dbReference type="AlphaFoldDB" id="Q7MF29"/>
<keyword evidence="1" id="KW-1133">Transmembrane helix</keyword>
<accession>Q7MF29</accession>